<reference evidence="3 4" key="1">
    <citation type="journal article" date="2014" name="Genome Announc.">
        <title>Complete Genome Sequence of Cronobacter sakazakii Strain CMCC 45402.</title>
        <authorList>
            <person name="Zhao Z."/>
            <person name="Wang L."/>
            <person name="Wang B."/>
            <person name="Liang H."/>
            <person name="Ye Q."/>
            <person name="Zeng M."/>
        </authorList>
    </citation>
    <scope>NUCLEOTIDE SEQUENCE [LARGE SCALE GENOMIC DNA]</scope>
    <source>
        <strain evidence="4">45402</strain>
        <strain evidence="3">CMCC45402</strain>
    </source>
</reference>
<dbReference type="AlphaFoldDB" id="V5U2L6"/>
<dbReference type="REBASE" id="74512">
    <property type="entry name" value="M.Csa45402ORF1673P"/>
</dbReference>
<dbReference type="REBASE" id="74507">
    <property type="entry name" value="M.Csa45402ORF4528P"/>
</dbReference>
<dbReference type="HOGENOM" id="CLU_096746_2_0_6"/>
<accession>V5U2L6</accession>
<dbReference type="GO" id="GO:0003677">
    <property type="term" value="F:DNA binding"/>
    <property type="evidence" value="ECO:0007669"/>
    <property type="project" value="InterPro"/>
</dbReference>
<dbReference type="KEGG" id="csi:P262_01673"/>
<dbReference type="EMBL" id="CP006731">
    <property type="protein sequence ID" value="AHB69552.1"/>
    <property type="molecule type" value="Genomic_DNA"/>
</dbReference>
<dbReference type="GO" id="GO:0009007">
    <property type="term" value="F:site-specific DNA-methyltransferase (adenine-specific) activity"/>
    <property type="evidence" value="ECO:0007669"/>
    <property type="project" value="InterPro"/>
</dbReference>
<dbReference type="PATRIC" id="fig|1401659.3.peg.1184"/>
<evidence type="ECO:0000313" key="3">
    <source>
        <dbReference type="EMBL" id="AHB71598.1"/>
    </source>
</evidence>
<dbReference type="InterPro" id="IPR008593">
    <property type="entry name" value="Dam_MeTrfase"/>
</dbReference>
<proteinExistence type="predicted"/>
<sequence>MGKTNRKEGGSMTDKSNTPVEIKDLWQTPPEIYRALRSEFPFFLDAAASQSNALCTRFIDEKENTLEANWLSKMPIGVGRAYAWLNPPYSAPMPFVKKAAQENADHSVGCVMLLPADTSVQWFKEAIRTAHEVRFITGGRLSFLNASTGKPAEGNPKGSMLIIWHPWPRAGECRMTTVERDELMAYGRKCLEALKCENGKAA</sequence>
<evidence type="ECO:0000313" key="2">
    <source>
        <dbReference type="EMBL" id="AHB69552.1"/>
    </source>
</evidence>
<dbReference type="KEGG" id="csi:P262_04528"/>
<dbReference type="Pfam" id="PF05869">
    <property type="entry name" value="Dam"/>
    <property type="match status" value="1"/>
</dbReference>
<gene>
    <name evidence="2" type="ORF">P262_01673</name>
    <name evidence="3" type="ORF">P262_04528</name>
</gene>
<evidence type="ECO:0000313" key="4">
    <source>
        <dbReference type="Proteomes" id="UP000018545"/>
    </source>
</evidence>
<dbReference type="Proteomes" id="UP000018545">
    <property type="component" value="Chromosome"/>
</dbReference>
<feature type="region of interest" description="Disordered" evidence="1">
    <location>
        <begin position="1"/>
        <end position="21"/>
    </location>
</feature>
<evidence type="ECO:0000256" key="1">
    <source>
        <dbReference type="SAM" id="MobiDB-lite"/>
    </source>
</evidence>
<organism evidence="3 4">
    <name type="scientific">Cronobacter malonaticus</name>
    <dbReference type="NCBI Taxonomy" id="413503"/>
    <lineage>
        <taxon>Bacteria</taxon>
        <taxon>Pseudomonadati</taxon>
        <taxon>Pseudomonadota</taxon>
        <taxon>Gammaproteobacteria</taxon>
        <taxon>Enterobacterales</taxon>
        <taxon>Enterobacteriaceae</taxon>
        <taxon>Cronobacter</taxon>
    </lineage>
</organism>
<dbReference type="GO" id="GO:0009307">
    <property type="term" value="P:DNA restriction-modification system"/>
    <property type="evidence" value="ECO:0007669"/>
    <property type="project" value="InterPro"/>
</dbReference>
<protein>
    <submittedName>
        <fullName evidence="3">DNA N-6-adenine-methyltransferase</fullName>
    </submittedName>
</protein>
<dbReference type="NCBIfam" id="TIGR01712">
    <property type="entry name" value="phage_N6A_met"/>
    <property type="match status" value="1"/>
</dbReference>
<dbReference type="EMBL" id="CP006731">
    <property type="protein sequence ID" value="AHB71598.1"/>
    <property type="molecule type" value="Genomic_DNA"/>
</dbReference>
<name>V5U2L6_9ENTR</name>